<dbReference type="Pfam" id="PF13655">
    <property type="entry name" value="RVT_N"/>
    <property type="match status" value="1"/>
</dbReference>
<keyword evidence="3" id="KW-0808">Transferase</keyword>
<dbReference type="GO" id="GO:0003964">
    <property type="term" value="F:RNA-directed DNA polymerase activity"/>
    <property type="evidence" value="ECO:0007669"/>
    <property type="project" value="UniProtKB-KW"/>
</dbReference>
<dbReference type="Proteomes" id="UP000866496">
    <property type="component" value="Unassembled WGS sequence"/>
</dbReference>
<dbReference type="InterPro" id="IPR030931">
    <property type="entry name" value="Group_II_RT_mat"/>
</dbReference>
<evidence type="ECO:0000313" key="4">
    <source>
        <dbReference type="Proteomes" id="UP000866496"/>
    </source>
</evidence>
<dbReference type="InterPro" id="IPR025960">
    <property type="entry name" value="RVT_N"/>
</dbReference>
<dbReference type="PROSITE" id="PS50878">
    <property type="entry name" value="RT_POL"/>
    <property type="match status" value="1"/>
</dbReference>
<comment type="similarity">
    <text evidence="1">Belongs to the bacterial reverse transcriptase family.</text>
</comment>
<comment type="caution">
    <text evidence="3">The sequence shown here is derived from an EMBL/GenBank/DDBJ whole genome shotgun (WGS) entry which is preliminary data.</text>
</comment>
<dbReference type="EC" id="2.7.7.49" evidence="3"/>
<proteinExistence type="inferred from homology"/>
<dbReference type="AlphaFoldDB" id="A0AAN5T2M6"/>
<dbReference type="PANTHER" id="PTHR34047">
    <property type="entry name" value="NUCLEAR INTRON MATURASE 1, MITOCHONDRIAL-RELATED"/>
    <property type="match status" value="1"/>
</dbReference>
<reference evidence="3" key="1">
    <citation type="journal article" date="2018" name="Genome Biol.">
        <title>SKESA: strategic k-mer extension for scrupulous assemblies.</title>
        <authorList>
            <person name="Souvorov A."/>
            <person name="Agarwala R."/>
            <person name="Lipman D.J."/>
        </authorList>
    </citation>
    <scope>NUCLEOTIDE SEQUENCE</scope>
    <source>
        <strain evidence="3">AZ00058701</strain>
    </source>
</reference>
<dbReference type="Pfam" id="PF08388">
    <property type="entry name" value="GIIM"/>
    <property type="match status" value="1"/>
</dbReference>
<evidence type="ECO:0000256" key="1">
    <source>
        <dbReference type="ARBA" id="ARBA00034120"/>
    </source>
</evidence>
<dbReference type="PANTHER" id="PTHR34047:SF8">
    <property type="entry name" value="PROTEIN YKFC"/>
    <property type="match status" value="1"/>
</dbReference>
<dbReference type="CDD" id="cd01651">
    <property type="entry name" value="RT_G2_intron"/>
    <property type="match status" value="1"/>
</dbReference>
<gene>
    <name evidence="3" type="primary">ltrA</name>
    <name evidence="3" type="ORF">JBJ86_15460</name>
</gene>
<sequence length="500" mass="57645">MQMTTSQTNDADAAPTTIKWQTINWLACHEEVKKLQRRIAKATREKRWRKVNSLQWLLTHSFSAKAIAVKRVTENKGKRTAGVDGKIWSTPEAKSKAITQLKRRGYKPYPLKRVYIPKSNNTKRPLGIPVMRDRAMQALYLLALEPVSETTADWNSYGFRPRRSTHDAISHLFVMLARKGAAQWVLEGDIKGCFDTISHEWILNNVMLDKRMLQHWLKAGYIDKGHLFPTQEGTPQGGIISPTLANLVLDGLETLLATKFGSLKHDGHASRTSKYQVHFVRYADDFVITGKSKTLLEDEVKPLIKDFLAQRGLKLSEQKTKVTHITHGFDFLGQNIRKYRLGKANEKLLIKPSANNVKALKLKVKTMITKLCTAKQEEVIGVLNPIIRGWANYHHHIVAKETFTKVDHFIWRSLRCWACRRHPNKNLRWVKQRYYLAIENRRNMTFACRSNETGKKAKLLTLCHAADTKIIRHNKIVGAANPYHPQYDDYFKKRSCERYL</sequence>
<accession>A0AAN5T2M6</accession>
<reference evidence="3" key="2">
    <citation type="submission" date="2019-10" db="EMBL/GenBank/DDBJ databases">
        <authorList>
            <consortium name="NCBI Pathogen Detection Project"/>
        </authorList>
    </citation>
    <scope>NUCLEOTIDE SEQUENCE</scope>
    <source>
        <strain evidence="3">AZ00058701</strain>
    </source>
</reference>
<dbReference type="InterPro" id="IPR051083">
    <property type="entry name" value="GrpII_Intron_Splice-Mob/Def"/>
</dbReference>
<keyword evidence="3" id="KW-0548">Nucleotidyltransferase</keyword>
<dbReference type="NCBIfam" id="TIGR04416">
    <property type="entry name" value="group_II_RT_mat"/>
    <property type="match status" value="1"/>
</dbReference>
<organism evidence="3 4">
    <name type="scientific">Legionella pneumophila</name>
    <dbReference type="NCBI Taxonomy" id="446"/>
    <lineage>
        <taxon>Bacteria</taxon>
        <taxon>Pseudomonadati</taxon>
        <taxon>Pseudomonadota</taxon>
        <taxon>Gammaproteobacteria</taxon>
        <taxon>Legionellales</taxon>
        <taxon>Legionellaceae</taxon>
        <taxon>Legionella</taxon>
    </lineage>
</organism>
<dbReference type="InterPro" id="IPR000477">
    <property type="entry name" value="RT_dom"/>
</dbReference>
<dbReference type="InterPro" id="IPR013597">
    <property type="entry name" value="Mat_intron_G2"/>
</dbReference>
<name>A0AAN5T2M6_LEGPN</name>
<protein>
    <submittedName>
        <fullName evidence="3">Group II intron reverse transcriptase/maturase</fullName>
        <ecNumber evidence="3">2.7.7.49</ecNumber>
    </submittedName>
</protein>
<evidence type="ECO:0000313" key="3">
    <source>
        <dbReference type="EMBL" id="HAU1881636.1"/>
    </source>
</evidence>
<keyword evidence="3" id="KW-0695">RNA-directed DNA polymerase</keyword>
<dbReference type="EMBL" id="DACWHX010000032">
    <property type="protein sequence ID" value="HAU1881636.1"/>
    <property type="molecule type" value="Genomic_DNA"/>
</dbReference>
<evidence type="ECO:0000259" key="2">
    <source>
        <dbReference type="PROSITE" id="PS50878"/>
    </source>
</evidence>
<dbReference type="SUPFAM" id="SSF56672">
    <property type="entry name" value="DNA/RNA polymerases"/>
    <property type="match status" value="1"/>
</dbReference>
<dbReference type="Pfam" id="PF00078">
    <property type="entry name" value="RVT_1"/>
    <property type="match status" value="1"/>
</dbReference>
<dbReference type="InterPro" id="IPR043502">
    <property type="entry name" value="DNA/RNA_pol_sf"/>
</dbReference>
<feature type="domain" description="Reverse transcriptase" evidence="2">
    <location>
        <begin position="97"/>
        <end position="336"/>
    </location>
</feature>